<dbReference type="Pfam" id="PF18730">
    <property type="entry name" value="HEPN_Cthe2314"/>
    <property type="match status" value="1"/>
</dbReference>
<dbReference type="EMBL" id="VNJJ01000008">
    <property type="protein sequence ID" value="TVX98739.1"/>
    <property type="molecule type" value="Genomic_DNA"/>
</dbReference>
<dbReference type="OrthoDB" id="2641850at2"/>
<evidence type="ECO:0000313" key="2">
    <source>
        <dbReference type="EMBL" id="TVX98739.1"/>
    </source>
</evidence>
<proteinExistence type="predicted"/>
<sequence>MLRILFGEQPREWTGAALETVQSIVSFAALSSSLAERRPEMAKKYRTFAIGAEGLLRSMDEFEQSCYAARRYASQINHSNVRELSQGERLSYDRHVYFDKNAYIRVFALLDKLGTLLNQLLDLRTERFKVHYSFYTMLRNMRENGLFPELMNPLNQLKERHQGAMNRLRNRRNVEIHQMNAELKDDLHQSLTGNGARTTLENLEANLADLDQGWEMIQGSLFHAFRFGCKYLRKMK</sequence>
<protein>
    <recommendedName>
        <fullName evidence="1">Cthe-2314-like HEPN domain-containing protein</fullName>
    </recommendedName>
</protein>
<evidence type="ECO:0000313" key="3">
    <source>
        <dbReference type="Proteomes" id="UP000316330"/>
    </source>
</evidence>
<comment type="caution">
    <text evidence="2">The sequence shown here is derived from an EMBL/GenBank/DDBJ whole genome shotgun (WGS) entry which is preliminary data.</text>
</comment>
<gene>
    <name evidence="2" type="ORF">FPZ45_15700</name>
</gene>
<evidence type="ECO:0000259" key="1">
    <source>
        <dbReference type="Pfam" id="PF18730"/>
    </source>
</evidence>
<name>A0A559JFS9_9BACL</name>
<reference evidence="2 3" key="1">
    <citation type="submission" date="2019-07" db="EMBL/GenBank/DDBJ databases">
        <authorList>
            <person name="Kim J."/>
        </authorList>
    </citation>
    <scope>NUCLEOTIDE SEQUENCE [LARGE SCALE GENOMIC DNA]</scope>
    <source>
        <strain evidence="2 3">G13</strain>
    </source>
</reference>
<dbReference type="InterPro" id="IPR041394">
    <property type="entry name" value="HEPN_Cthe2314"/>
</dbReference>
<feature type="domain" description="Cthe-2314-like HEPN" evidence="1">
    <location>
        <begin position="53"/>
        <end position="226"/>
    </location>
</feature>
<keyword evidence="3" id="KW-1185">Reference proteome</keyword>
<organism evidence="2 3">
    <name type="scientific">Cohnella terricola</name>
    <dbReference type="NCBI Taxonomy" id="1289167"/>
    <lineage>
        <taxon>Bacteria</taxon>
        <taxon>Bacillati</taxon>
        <taxon>Bacillota</taxon>
        <taxon>Bacilli</taxon>
        <taxon>Bacillales</taxon>
        <taxon>Paenibacillaceae</taxon>
        <taxon>Cohnella</taxon>
    </lineage>
</organism>
<accession>A0A559JFS9</accession>
<dbReference type="RefSeq" id="WP_144703666.1">
    <property type="nucleotide sequence ID" value="NZ_VNJJ01000008.1"/>
</dbReference>
<dbReference type="Proteomes" id="UP000316330">
    <property type="component" value="Unassembled WGS sequence"/>
</dbReference>
<dbReference type="AlphaFoldDB" id="A0A559JFS9"/>